<keyword evidence="3" id="KW-1185">Reference proteome</keyword>
<dbReference type="Pfam" id="PF03886">
    <property type="entry name" value="ABC_trans_aux"/>
    <property type="match status" value="1"/>
</dbReference>
<keyword evidence="2" id="KW-0449">Lipoprotein</keyword>
<dbReference type="EMBL" id="JBHRVA010000003">
    <property type="protein sequence ID" value="MFC3303426.1"/>
    <property type="molecule type" value="Genomic_DNA"/>
</dbReference>
<dbReference type="InterPro" id="IPR005586">
    <property type="entry name" value="ABC_trans_aux"/>
</dbReference>
<name>A0ABV7MGM9_9PROT</name>
<sequence length="204" mass="22148">MIRLLIALSATVFVSGCISLVPPPSELPPRYTLTAKDIVDNGTPLPVTLAVADARAEGALNTTKIAVLTAENEIRYMPDGEWSDRAPRVLSLLLERSFEERERLLAVSDRVALPIADYTIYADISAFNADRTRNPAVADVSFRVRLEDQRGRVLQSKRFDAQVPINGKDTRAAAQALNDAAAQAASEAAAWALELIEANEMDAS</sequence>
<dbReference type="RefSeq" id="WP_189575991.1">
    <property type="nucleotide sequence ID" value="NZ_BMXU01000002.1"/>
</dbReference>
<reference evidence="3" key="1">
    <citation type="journal article" date="2019" name="Int. J. Syst. Evol. Microbiol.">
        <title>The Global Catalogue of Microorganisms (GCM) 10K type strain sequencing project: providing services to taxonomists for standard genome sequencing and annotation.</title>
        <authorList>
            <consortium name="The Broad Institute Genomics Platform"/>
            <consortium name="The Broad Institute Genome Sequencing Center for Infectious Disease"/>
            <person name="Wu L."/>
            <person name="Ma J."/>
        </authorList>
    </citation>
    <scope>NUCLEOTIDE SEQUENCE [LARGE SCALE GENOMIC DNA]</scope>
    <source>
        <strain evidence="3">KCTC 22245</strain>
    </source>
</reference>
<protein>
    <submittedName>
        <fullName evidence="2">ABC-type transport auxiliary lipoprotein family protein</fullName>
    </submittedName>
</protein>
<dbReference type="PROSITE" id="PS51257">
    <property type="entry name" value="PROKAR_LIPOPROTEIN"/>
    <property type="match status" value="1"/>
</dbReference>
<proteinExistence type="predicted"/>
<gene>
    <name evidence="2" type="ORF">ACFONP_11855</name>
</gene>
<feature type="domain" description="ABC-type transport auxiliary lipoprotein component" evidence="1">
    <location>
        <begin position="42"/>
        <end position="188"/>
    </location>
</feature>
<dbReference type="Proteomes" id="UP001595607">
    <property type="component" value="Unassembled WGS sequence"/>
</dbReference>
<evidence type="ECO:0000313" key="3">
    <source>
        <dbReference type="Proteomes" id="UP001595607"/>
    </source>
</evidence>
<dbReference type="Gene3D" id="3.40.50.10610">
    <property type="entry name" value="ABC-type transport auxiliary lipoprotein component"/>
    <property type="match status" value="1"/>
</dbReference>
<organism evidence="2 3">
    <name type="scientific">Parvularcula lutaonensis</name>
    <dbReference type="NCBI Taxonomy" id="491923"/>
    <lineage>
        <taxon>Bacteria</taxon>
        <taxon>Pseudomonadati</taxon>
        <taxon>Pseudomonadota</taxon>
        <taxon>Alphaproteobacteria</taxon>
        <taxon>Parvularculales</taxon>
        <taxon>Parvularculaceae</taxon>
        <taxon>Parvularcula</taxon>
    </lineage>
</organism>
<comment type="caution">
    <text evidence="2">The sequence shown here is derived from an EMBL/GenBank/DDBJ whole genome shotgun (WGS) entry which is preliminary data.</text>
</comment>
<accession>A0ABV7MGM9</accession>
<evidence type="ECO:0000313" key="2">
    <source>
        <dbReference type="EMBL" id="MFC3303426.1"/>
    </source>
</evidence>
<dbReference type="SUPFAM" id="SSF159594">
    <property type="entry name" value="XCC0632-like"/>
    <property type="match status" value="1"/>
</dbReference>
<evidence type="ECO:0000259" key="1">
    <source>
        <dbReference type="Pfam" id="PF03886"/>
    </source>
</evidence>